<name>A0A1H0WMC9_9BURK</name>
<proteinExistence type="predicted"/>
<accession>A0A1H0WMC9</accession>
<sequence length="112" mass="12598">MYFESVCCAGDGYVYIGMQSGSVMRGREDSWEIIHRDEMTLAFKDMVWYDGKVWCTSDYGLWVIENGKLKEADVPPEVTSCSGNLSVGDGVMLLAGMYGATVYDGREWQRIL</sequence>
<organism evidence="1 2">
    <name type="scientific">Paracidovorax cattleyae</name>
    <dbReference type="NCBI Taxonomy" id="80868"/>
    <lineage>
        <taxon>Bacteria</taxon>
        <taxon>Pseudomonadati</taxon>
        <taxon>Pseudomonadota</taxon>
        <taxon>Betaproteobacteria</taxon>
        <taxon>Burkholderiales</taxon>
        <taxon>Comamonadaceae</taxon>
        <taxon>Paracidovorax</taxon>
    </lineage>
</organism>
<evidence type="ECO:0000313" key="1">
    <source>
        <dbReference type="EMBL" id="SDP91685.1"/>
    </source>
</evidence>
<protein>
    <submittedName>
        <fullName evidence="1">Uncharacterized protein</fullName>
    </submittedName>
</protein>
<gene>
    <name evidence="1" type="ORF">SAMN04489708_14324</name>
</gene>
<keyword evidence="2" id="KW-1185">Reference proteome</keyword>
<evidence type="ECO:0000313" key="2">
    <source>
        <dbReference type="Proteomes" id="UP000199317"/>
    </source>
</evidence>
<dbReference type="AlphaFoldDB" id="A0A1H0WMC9"/>
<dbReference type="EMBL" id="FNJL01000043">
    <property type="protein sequence ID" value="SDP91685.1"/>
    <property type="molecule type" value="Genomic_DNA"/>
</dbReference>
<dbReference type="Proteomes" id="UP000199317">
    <property type="component" value="Unassembled WGS sequence"/>
</dbReference>
<reference evidence="2" key="1">
    <citation type="submission" date="2016-10" db="EMBL/GenBank/DDBJ databases">
        <authorList>
            <person name="Varghese N."/>
            <person name="Submissions S."/>
        </authorList>
    </citation>
    <scope>NUCLEOTIDE SEQUENCE [LARGE SCALE GENOMIC DNA]</scope>
    <source>
        <strain evidence="2">DSM 17101</strain>
    </source>
</reference>